<dbReference type="EMBL" id="GBRH01247036">
    <property type="protein sequence ID" value="JAD50859.1"/>
    <property type="molecule type" value="Transcribed_RNA"/>
</dbReference>
<reference evidence="2" key="2">
    <citation type="journal article" date="2015" name="Data Brief">
        <title>Shoot transcriptome of the giant reed, Arundo donax.</title>
        <authorList>
            <person name="Barrero R.A."/>
            <person name="Guerrero F.D."/>
            <person name="Moolhuijzen P."/>
            <person name="Goolsby J.A."/>
            <person name="Tidwell J."/>
            <person name="Bellgard S.E."/>
            <person name="Bellgard M.I."/>
        </authorList>
    </citation>
    <scope>NUCLEOTIDE SEQUENCE</scope>
    <source>
        <tissue evidence="2">Shoot tissue taken approximately 20 cm above the soil surface</tissue>
    </source>
</reference>
<evidence type="ECO:0000313" key="2">
    <source>
        <dbReference type="EMBL" id="JAD50859.1"/>
    </source>
</evidence>
<feature type="compositionally biased region" description="Polar residues" evidence="1">
    <location>
        <begin position="1"/>
        <end position="15"/>
    </location>
</feature>
<reference evidence="2" key="1">
    <citation type="submission" date="2014-09" db="EMBL/GenBank/DDBJ databases">
        <authorList>
            <person name="Magalhaes I.L.F."/>
            <person name="Oliveira U."/>
            <person name="Santos F.R."/>
            <person name="Vidigal T.H.D.A."/>
            <person name="Brescovit A.D."/>
            <person name="Santos A.J."/>
        </authorList>
    </citation>
    <scope>NUCLEOTIDE SEQUENCE</scope>
    <source>
        <tissue evidence="2">Shoot tissue taken approximately 20 cm above the soil surface</tissue>
    </source>
</reference>
<feature type="compositionally biased region" description="Polar residues" evidence="1">
    <location>
        <begin position="37"/>
        <end position="48"/>
    </location>
</feature>
<accession>A0A0A9AGP6</accession>
<feature type="region of interest" description="Disordered" evidence="1">
    <location>
        <begin position="1"/>
        <end position="48"/>
    </location>
</feature>
<protein>
    <submittedName>
        <fullName evidence="2">Uncharacterized protein</fullName>
    </submittedName>
</protein>
<feature type="compositionally biased region" description="Pro residues" evidence="1">
    <location>
        <begin position="20"/>
        <end position="33"/>
    </location>
</feature>
<organism evidence="2">
    <name type="scientific">Arundo donax</name>
    <name type="common">Giant reed</name>
    <name type="synonym">Donax arundinaceus</name>
    <dbReference type="NCBI Taxonomy" id="35708"/>
    <lineage>
        <taxon>Eukaryota</taxon>
        <taxon>Viridiplantae</taxon>
        <taxon>Streptophyta</taxon>
        <taxon>Embryophyta</taxon>
        <taxon>Tracheophyta</taxon>
        <taxon>Spermatophyta</taxon>
        <taxon>Magnoliopsida</taxon>
        <taxon>Liliopsida</taxon>
        <taxon>Poales</taxon>
        <taxon>Poaceae</taxon>
        <taxon>PACMAD clade</taxon>
        <taxon>Arundinoideae</taxon>
        <taxon>Arundineae</taxon>
        <taxon>Arundo</taxon>
    </lineage>
</organism>
<evidence type="ECO:0000256" key="1">
    <source>
        <dbReference type="SAM" id="MobiDB-lite"/>
    </source>
</evidence>
<proteinExistence type="predicted"/>
<sequence>MARLARSSNVASNVCNPGPRITPPRTNPVPLFPPRTTLGQTFNRRSNQ</sequence>
<name>A0A0A9AGP6_ARUDO</name>
<dbReference type="AlphaFoldDB" id="A0A0A9AGP6"/>